<accession>A0A7M5XA40</accession>
<feature type="compositionally biased region" description="Basic residues" evidence="1">
    <location>
        <begin position="236"/>
        <end position="247"/>
    </location>
</feature>
<evidence type="ECO:0000256" key="1">
    <source>
        <dbReference type="SAM" id="MobiDB-lite"/>
    </source>
</evidence>
<feature type="region of interest" description="Disordered" evidence="1">
    <location>
        <begin position="162"/>
        <end position="189"/>
    </location>
</feature>
<evidence type="ECO:0000313" key="2">
    <source>
        <dbReference type="EnsemblMetazoa" id="CLYHEMP019939.1"/>
    </source>
</evidence>
<evidence type="ECO:0000313" key="3">
    <source>
        <dbReference type="Proteomes" id="UP000594262"/>
    </source>
</evidence>
<reference evidence="2" key="1">
    <citation type="submission" date="2021-01" db="UniProtKB">
        <authorList>
            <consortium name="EnsemblMetazoa"/>
        </authorList>
    </citation>
    <scope>IDENTIFICATION</scope>
</reference>
<feature type="compositionally biased region" description="Basic residues" evidence="1">
    <location>
        <begin position="280"/>
        <end position="301"/>
    </location>
</feature>
<organism evidence="2 3">
    <name type="scientific">Clytia hemisphaerica</name>
    <dbReference type="NCBI Taxonomy" id="252671"/>
    <lineage>
        <taxon>Eukaryota</taxon>
        <taxon>Metazoa</taxon>
        <taxon>Cnidaria</taxon>
        <taxon>Hydrozoa</taxon>
        <taxon>Hydroidolina</taxon>
        <taxon>Leptothecata</taxon>
        <taxon>Obeliida</taxon>
        <taxon>Clytiidae</taxon>
        <taxon>Clytia</taxon>
    </lineage>
</organism>
<dbReference type="EnsemblMetazoa" id="CLYHEMT019939.1">
    <property type="protein sequence ID" value="CLYHEMP019939.1"/>
    <property type="gene ID" value="CLYHEMG019939"/>
</dbReference>
<dbReference type="GeneID" id="136799734"/>
<feature type="compositionally biased region" description="Basic and acidic residues" evidence="1">
    <location>
        <begin position="262"/>
        <end position="279"/>
    </location>
</feature>
<name>A0A7M5XA40_9CNID</name>
<dbReference type="AlphaFoldDB" id="A0A7M5XA40"/>
<feature type="compositionally biased region" description="Basic residues" evidence="1">
    <location>
        <begin position="169"/>
        <end position="179"/>
    </location>
</feature>
<dbReference type="Proteomes" id="UP000594262">
    <property type="component" value="Unplaced"/>
</dbReference>
<sequence>MSKLQQVYKRRKTFLRVGERWNIELELQISYIGGSISWFSDSMLQVVQETIKEPCYERVIRESEKCTDCLYRDDLLIIYKFQKIPGKSSYTTLLRVPDKYANTDVPRTRYGRYKQLPLFKDERLVVSVSLKKQSQNRKDEMDVSKEVISKYFAPLPCNDQNSNVEKKPITVKKKTGRGKSTKDDGNSKKDVTLQTRAVKVVQDIDDGAVKVVQDDGVDISKNDAEFFDEKLQEKGKKAKKKPTTKRKPVAEKSILELATDNSESKQAHSDDDQFEEKSQKNIKRKRGKRLTMSKTKSKKPKASNVEKQAEVDDDLPASGVIATCSKDTQNDRLPPSSVTSLEDLIESKKKGDDDFLDMPDITTVSKDTSLDETIDLDNYGEVSLDDVNSLTELSPEQIRDLVRSMEDDLKDILKGKVFCERHQLYKEGGRSRDALSMHVQFGNFSLEQEQALTKVLMDTFCAKKSTYFDYVMKVLLPETMIMIHQKVSGTTREEALKAFMV</sequence>
<keyword evidence="3" id="KW-1185">Reference proteome</keyword>
<proteinExistence type="predicted"/>
<dbReference type="OrthoDB" id="6382611at2759"/>
<dbReference type="RefSeq" id="XP_066912547.1">
    <property type="nucleotide sequence ID" value="XM_067056446.1"/>
</dbReference>
<feature type="compositionally biased region" description="Basic and acidic residues" evidence="1">
    <location>
        <begin position="180"/>
        <end position="189"/>
    </location>
</feature>
<protein>
    <submittedName>
        <fullName evidence="2">Uncharacterized protein</fullName>
    </submittedName>
</protein>
<feature type="region of interest" description="Disordered" evidence="1">
    <location>
        <begin position="233"/>
        <end position="312"/>
    </location>
</feature>